<dbReference type="EMBL" id="JACYTN010000003">
    <property type="protein sequence ID" value="MBD8497976.1"/>
    <property type="molecule type" value="Genomic_DNA"/>
</dbReference>
<evidence type="ECO:0000313" key="3">
    <source>
        <dbReference type="Proteomes" id="UP000634529"/>
    </source>
</evidence>
<dbReference type="RefSeq" id="WP_192024386.1">
    <property type="nucleotide sequence ID" value="NZ_JACYTN010000003.1"/>
</dbReference>
<evidence type="ECO:0000313" key="2">
    <source>
        <dbReference type="EMBL" id="MBD8497976.1"/>
    </source>
</evidence>
<name>A0ABR9AYI0_9BACL</name>
<dbReference type="Proteomes" id="UP000634529">
    <property type="component" value="Unassembled WGS sequence"/>
</dbReference>
<reference evidence="2 3" key="1">
    <citation type="submission" date="2020-09" db="EMBL/GenBank/DDBJ databases">
        <title>Paenibacillus sp. CAU 1523 isolated from sand of Haeundae Beach.</title>
        <authorList>
            <person name="Kim W."/>
        </authorList>
    </citation>
    <scope>NUCLEOTIDE SEQUENCE [LARGE SCALE GENOMIC DNA]</scope>
    <source>
        <strain evidence="2 3">CAU 1523</strain>
    </source>
</reference>
<feature type="signal peptide" evidence="1">
    <location>
        <begin position="1"/>
        <end position="19"/>
    </location>
</feature>
<sequence>MKRIAALLIFIAFATIIMGCTQVASNLSENKDSRGEQNSQSIDESVDEKVIKIIPSTTTDKQVAEKQVLTDQTDDRLERKSVLSNQLEISIPKDFKEESPNDRELKFHDESAQVTITIKHDPEQKSGGEAEPAEQSLKKMKGILEQNYEGAEGISEEVREVDGKHMAVQEITTKDKYVLLSWSSLHGGLLEVQVSSPIGMQEEWSLLANKMIESIQMK</sequence>
<keyword evidence="1" id="KW-0732">Signal</keyword>
<gene>
    <name evidence="2" type="ORF">IFO66_06605</name>
</gene>
<accession>A0ABR9AYI0</accession>
<keyword evidence="3" id="KW-1185">Reference proteome</keyword>
<comment type="caution">
    <text evidence="2">The sequence shown here is derived from an EMBL/GenBank/DDBJ whole genome shotgun (WGS) entry which is preliminary data.</text>
</comment>
<dbReference type="PROSITE" id="PS51257">
    <property type="entry name" value="PROKAR_LIPOPROTEIN"/>
    <property type="match status" value="1"/>
</dbReference>
<evidence type="ECO:0008006" key="4">
    <source>
        <dbReference type="Google" id="ProtNLM"/>
    </source>
</evidence>
<organism evidence="2 3">
    <name type="scientific">Paenibacillus arenosi</name>
    <dbReference type="NCBI Taxonomy" id="2774142"/>
    <lineage>
        <taxon>Bacteria</taxon>
        <taxon>Bacillati</taxon>
        <taxon>Bacillota</taxon>
        <taxon>Bacilli</taxon>
        <taxon>Bacillales</taxon>
        <taxon>Paenibacillaceae</taxon>
        <taxon>Paenibacillus</taxon>
    </lineage>
</organism>
<feature type="chain" id="PRO_5046265366" description="Lipoprotein" evidence="1">
    <location>
        <begin position="20"/>
        <end position="218"/>
    </location>
</feature>
<protein>
    <recommendedName>
        <fullName evidence="4">Lipoprotein</fullName>
    </recommendedName>
</protein>
<evidence type="ECO:0000256" key="1">
    <source>
        <dbReference type="SAM" id="SignalP"/>
    </source>
</evidence>
<proteinExistence type="predicted"/>